<dbReference type="GO" id="GO:0007264">
    <property type="term" value="P:small GTPase-mediated signal transduction"/>
    <property type="evidence" value="ECO:0007669"/>
    <property type="project" value="TreeGrafter"/>
</dbReference>
<evidence type="ECO:0000313" key="6">
    <source>
        <dbReference type="Proteomes" id="UP000799118"/>
    </source>
</evidence>
<feature type="region of interest" description="Disordered" evidence="1">
    <location>
        <begin position="349"/>
        <end position="379"/>
    </location>
</feature>
<dbReference type="OrthoDB" id="19923at2759"/>
<evidence type="ECO:0000313" key="5">
    <source>
        <dbReference type="EMBL" id="KAE9407317.1"/>
    </source>
</evidence>
<keyword evidence="2" id="KW-0472">Membrane</keyword>
<dbReference type="SMART" id="SM00324">
    <property type="entry name" value="RhoGAP"/>
    <property type="match status" value="1"/>
</dbReference>
<dbReference type="PANTHER" id="PTHR45808">
    <property type="entry name" value="RHO GTPASE-ACTIVATING PROTEIN 68F"/>
    <property type="match status" value="1"/>
</dbReference>
<evidence type="ECO:0008006" key="7">
    <source>
        <dbReference type="Google" id="ProtNLM"/>
    </source>
</evidence>
<name>A0A6A4IE09_9AGAR</name>
<feature type="region of interest" description="Disordered" evidence="1">
    <location>
        <begin position="417"/>
        <end position="536"/>
    </location>
</feature>
<accession>A0A6A4IE09</accession>
<evidence type="ECO:0000259" key="4">
    <source>
        <dbReference type="PROSITE" id="PS50238"/>
    </source>
</evidence>
<keyword evidence="2" id="KW-1133">Transmembrane helix</keyword>
<gene>
    <name evidence="5" type="ORF">BT96DRAFT_971304</name>
</gene>
<dbReference type="SUPFAM" id="SSF52087">
    <property type="entry name" value="CRAL/TRIO domain"/>
    <property type="match status" value="1"/>
</dbReference>
<feature type="compositionally biased region" description="Low complexity" evidence="1">
    <location>
        <begin position="351"/>
        <end position="375"/>
    </location>
</feature>
<dbReference type="Gene3D" id="3.40.525.10">
    <property type="entry name" value="CRAL-TRIO lipid binding domain"/>
    <property type="match status" value="1"/>
</dbReference>
<feature type="compositionally biased region" description="Basic and acidic residues" evidence="1">
    <location>
        <begin position="417"/>
        <end position="447"/>
    </location>
</feature>
<dbReference type="CDD" id="cd00170">
    <property type="entry name" value="SEC14"/>
    <property type="match status" value="1"/>
</dbReference>
<protein>
    <recommendedName>
        <fullName evidence="7">Rho GTPase activation protein</fullName>
    </recommendedName>
</protein>
<evidence type="ECO:0000259" key="3">
    <source>
        <dbReference type="PROSITE" id="PS50191"/>
    </source>
</evidence>
<evidence type="ECO:0000256" key="2">
    <source>
        <dbReference type="SAM" id="Phobius"/>
    </source>
</evidence>
<keyword evidence="2" id="KW-0812">Transmembrane</keyword>
<dbReference type="PANTHER" id="PTHR45808:SF2">
    <property type="entry name" value="RHO GTPASE-ACTIVATING PROTEIN 68F"/>
    <property type="match status" value="1"/>
</dbReference>
<dbReference type="Pfam" id="PF13716">
    <property type="entry name" value="CRAL_TRIO_2"/>
    <property type="match status" value="1"/>
</dbReference>
<dbReference type="InterPro" id="IPR008936">
    <property type="entry name" value="Rho_GTPase_activation_prot"/>
</dbReference>
<dbReference type="SUPFAM" id="SSF48350">
    <property type="entry name" value="GTPase activation domain, GAP"/>
    <property type="match status" value="1"/>
</dbReference>
<organism evidence="5 6">
    <name type="scientific">Gymnopus androsaceus JB14</name>
    <dbReference type="NCBI Taxonomy" id="1447944"/>
    <lineage>
        <taxon>Eukaryota</taxon>
        <taxon>Fungi</taxon>
        <taxon>Dikarya</taxon>
        <taxon>Basidiomycota</taxon>
        <taxon>Agaricomycotina</taxon>
        <taxon>Agaricomycetes</taxon>
        <taxon>Agaricomycetidae</taxon>
        <taxon>Agaricales</taxon>
        <taxon>Marasmiineae</taxon>
        <taxon>Omphalotaceae</taxon>
        <taxon>Gymnopus</taxon>
    </lineage>
</organism>
<reference evidence="5" key="1">
    <citation type="journal article" date="2019" name="Environ. Microbiol.">
        <title>Fungal ecological strategies reflected in gene transcription - a case study of two litter decomposers.</title>
        <authorList>
            <person name="Barbi F."/>
            <person name="Kohler A."/>
            <person name="Barry K."/>
            <person name="Baskaran P."/>
            <person name="Daum C."/>
            <person name="Fauchery L."/>
            <person name="Ihrmark K."/>
            <person name="Kuo A."/>
            <person name="LaButti K."/>
            <person name="Lipzen A."/>
            <person name="Morin E."/>
            <person name="Grigoriev I.V."/>
            <person name="Henrissat B."/>
            <person name="Lindahl B."/>
            <person name="Martin F."/>
        </authorList>
    </citation>
    <scope>NUCLEOTIDE SEQUENCE</scope>
    <source>
        <strain evidence="5">JB14</strain>
    </source>
</reference>
<dbReference type="PROSITE" id="PS50191">
    <property type="entry name" value="CRAL_TRIO"/>
    <property type="match status" value="1"/>
</dbReference>
<dbReference type="GO" id="GO:0005737">
    <property type="term" value="C:cytoplasm"/>
    <property type="evidence" value="ECO:0007669"/>
    <property type="project" value="TreeGrafter"/>
</dbReference>
<dbReference type="InterPro" id="IPR036865">
    <property type="entry name" value="CRAL-TRIO_dom_sf"/>
</dbReference>
<dbReference type="PROSITE" id="PS50238">
    <property type="entry name" value="RHOGAP"/>
    <property type="match status" value="1"/>
</dbReference>
<dbReference type="EMBL" id="ML769396">
    <property type="protein sequence ID" value="KAE9407317.1"/>
    <property type="molecule type" value="Genomic_DNA"/>
</dbReference>
<feature type="transmembrane region" description="Helical" evidence="2">
    <location>
        <begin position="88"/>
        <end position="108"/>
    </location>
</feature>
<dbReference type="Proteomes" id="UP000799118">
    <property type="component" value="Unassembled WGS sequence"/>
</dbReference>
<dbReference type="InterPro" id="IPR001251">
    <property type="entry name" value="CRAL-TRIO_dom"/>
</dbReference>
<keyword evidence="6" id="KW-1185">Reference proteome</keyword>
<feature type="domain" description="Rho-GAP" evidence="4">
    <location>
        <begin position="164"/>
        <end position="399"/>
    </location>
</feature>
<feature type="domain" description="CRAL-TRIO" evidence="3">
    <location>
        <begin position="1"/>
        <end position="137"/>
    </location>
</feature>
<feature type="compositionally biased region" description="Polar residues" evidence="1">
    <location>
        <begin position="506"/>
        <end position="521"/>
    </location>
</feature>
<dbReference type="GO" id="GO:0005096">
    <property type="term" value="F:GTPase activator activity"/>
    <property type="evidence" value="ECO:0007669"/>
    <property type="project" value="TreeGrafter"/>
</dbReference>
<sequence length="624" mass="68436">MSKLIFQAGVDYETRPMVVINASALPDPREINYDLLLSRILSYLNLYVESDYTVVFMAAGGKHSPGWNWVWKAYRSLSRKYRKNLKRLYVVHSTFFTKMLFSLAGAIISPKFFRKITYINTLSELAYHVPLTQIDIPPAAYQENLKHEKKINLPVPTPSITFGVPLEDIMGYEGEKGGIPRVVKDTIQFLRDTGLDEEGLFRRSAPSAMLRTAQEAYDRGNVVSLETFGDPHLAAVLLKKYLRDLPTPIFPEPLYMVIRRCPIPTSDPTDMASVIYIREVLLPELPPCAYILLSHVLHLMHEVSLRSASNRMDAHNLTVVLCPNLVSGSSPVRDVQMCGVPGGPALFPQQLSSSSSSLSPSSNPRSPLSPSSSTSNKATPETTLGAIIKLCIQRYYEVFDEVADRTEPVLAYPLGYLHDKSQDSTPERSRSHSRDVSAEPSDDERRPGANGFIRRSSDLPPPSSSLSRPNFHRRQSSGVNTNPDDDEDIDDAMLVMPLGPEHGHPSSGSIPQQQHGASTFRPTRHKNTLSNGSSTRVRSINTDYGVGYGPSSFSLSQSPSYATYSKAKSMISVEKSGTTGPGRKGSISVGRGTNRKSTGSGVAAVGITAGRVLCASACATVAWE</sequence>
<dbReference type="CDD" id="cd00159">
    <property type="entry name" value="RhoGAP"/>
    <property type="match status" value="1"/>
</dbReference>
<dbReference type="Pfam" id="PF00620">
    <property type="entry name" value="RhoGAP"/>
    <property type="match status" value="1"/>
</dbReference>
<proteinExistence type="predicted"/>
<evidence type="ECO:0000256" key="1">
    <source>
        <dbReference type="SAM" id="MobiDB-lite"/>
    </source>
</evidence>
<dbReference type="InterPro" id="IPR000198">
    <property type="entry name" value="RhoGAP_dom"/>
</dbReference>
<dbReference type="AlphaFoldDB" id="A0A6A4IE09"/>
<dbReference type="Gene3D" id="1.10.555.10">
    <property type="entry name" value="Rho GTPase activation protein"/>
    <property type="match status" value="1"/>
</dbReference>
<feature type="region of interest" description="Disordered" evidence="1">
    <location>
        <begin position="575"/>
        <end position="600"/>
    </location>
</feature>